<dbReference type="Pfam" id="PF20149">
    <property type="entry name" value="DUF6532"/>
    <property type="match status" value="1"/>
</dbReference>
<proteinExistence type="predicted"/>
<organism evidence="5 6">
    <name type="scientific">Mycena alexandri</name>
    <dbReference type="NCBI Taxonomy" id="1745969"/>
    <lineage>
        <taxon>Eukaryota</taxon>
        <taxon>Fungi</taxon>
        <taxon>Dikarya</taxon>
        <taxon>Basidiomycota</taxon>
        <taxon>Agaricomycotina</taxon>
        <taxon>Agaricomycetes</taxon>
        <taxon>Agaricomycetidae</taxon>
        <taxon>Agaricales</taxon>
        <taxon>Marasmiineae</taxon>
        <taxon>Mycenaceae</taxon>
        <taxon>Mycena</taxon>
    </lineage>
</organism>
<dbReference type="Proteomes" id="UP001218188">
    <property type="component" value="Unassembled WGS sequence"/>
</dbReference>
<evidence type="ECO:0000313" key="6">
    <source>
        <dbReference type="Proteomes" id="UP001218188"/>
    </source>
</evidence>
<dbReference type="EMBL" id="JARJCM010000130">
    <property type="protein sequence ID" value="KAJ7027059.1"/>
    <property type="molecule type" value="Genomic_DNA"/>
</dbReference>
<comment type="caution">
    <text evidence="5">The sequence shown here is derived from an EMBL/GenBank/DDBJ whole genome shotgun (WGS) entry which is preliminary data.</text>
</comment>
<name>A0AAD6SG85_9AGAR</name>
<evidence type="ECO:0000313" key="3">
    <source>
        <dbReference type="EMBL" id="KAJ7020882.1"/>
    </source>
</evidence>
<reference evidence="5" key="1">
    <citation type="submission" date="2023-03" db="EMBL/GenBank/DDBJ databases">
        <title>Massive genome expansion in bonnet fungi (Mycena s.s.) driven by repeated elements and novel gene families across ecological guilds.</title>
        <authorList>
            <consortium name="Lawrence Berkeley National Laboratory"/>
            <person name="Harder C.B."/>
            <person name="Miyauchi S."/>
            <person name="Viragh M."/>
            <person name="Kuo A."/>
            <person name="Thoen E."/>
            <person name="Andreopoulos B."/>
            <person name="Lu D."/>
            <person name="Skrede I."/>
            <person name="Drula E."/>
            <person name="Henrissat B."/>
            <person name="Morin E."/>
            <person name="Kohler A."/>
            <person name="Barry K."/>
            <person name="LaButti K."/>
            <person name="Morin E."/>
            <person name="Salamov A."/>
            <person name="Lipzen A."/>
            <person name="Mereny Z."/>
            <person name="Hegedus B."/>
            <person name="Baldrian P."/>
            <person name="Stursova M."/>
            <person name="Weitz H."/>
            <person name="Taylor A."/>
            <person name="Grigoriev I.V."/>
            <person name="Nagy L.G."/>
            <person name="Martin F."/>
            <person name="Kauserud H."/>
        </authorList>
    </citation>
    <scope>NUCLEOTIDE SEQUENCE</scope>
    <source>
        <strain evidence="5">CBHHK200</strain>
    </source>
</reference>
<feature type="domain" description="DUF6532" evidence="2">
    <location>
        <begin position="45"/>
        <end position="257"/>
    </location>
</feature>
<dbReference type="InterPro" id="IPR045341">
    <property type="entry name" value="DUF6532"/>
</dbReference>
<evidence type="ECO:0000256" key="1">
    <source>
        <dbReference type="SAM" id="MobiDB-lite"/>
    </source>
</evidence>
<feature type="compositionally biased region" description="Basic residues" evidence="1">
    <location>
        <begin position="9"/>
        <end position="20"/>
    </location>
</feature>
<sequence>MVVDDVPAKTRRGGKNKRTRPSTGRVTQSSFSPTCLRLANVGRAAVRIRIAIEQGFPGEHRVWSLDTVTQAVSQDQTLSTRLTEADEDDEKKLVTYVCARFCPSRPSSPFKAWGGAAQVRGEVKGLCVAAVSLFGIPGTHTPSEIRDIIEWLTSKKAIFKYGDVDVKARTYNKQKPFGHSFYQDVITKQWFSSATSEGVRRASMGRFVDFNIPLFALVTDAMESALKEHATGVRLTNRFSEEEYGDRYDHHDTTLRNLETQSPQWFAEFRHELYSRIVKSTKFKHLKTIVDAQDGEDLDGVDFAALEASVSHA</sequence>
<evidence type="ECO:0000313" key="4">
    <source>
        <dbReference type="EMBL" id="KAJ7025151.1"/>
    </source>
</evidence>
<keyword evidence="6" id="KW-1185">Reference proteome</keyword>
<dbReference type="AlphaFoldDB" id="A0AAD6SG85"/>
<dbReference type="EMBL" id="JARJCM010000158">
    <property type="protein sequence ID" value="KAJ7025151.1"/>
    <property type="molecule type" value="Genomic_DNA"/>
</dbReference>
<dbReference type="EMBL" id="JARJCM010000248">
    <property type="protein sequence ID" value="KAJ7020882.1"/>
    <property type="molecule type" value="Genomic_DNA"/>
</dbReference>
<gene>
    <name evidence="5" type="ORF">C8F04DRAFT_1123683</name>
    <name evidence="4" type="ORF">C8F04DRAFT_1129464</name>
    <name evidence="3" type="ORF">C8F04DRAFT_1142482</name>
</gene>
<feature type="region of interest" description="Disordered" evidence="1">
    <location>
        <begin position="1"/>
        <end position="29"/>
    </location>
</feature>
<protein>
    <recommendedName>
        <fullName evidence="2">DUF6532 domain-containing protein</fullName>
    </recommendedName>
</protein>
<evidence type="ECO:0000313" key="5">
    <source>
        <dbReference type="EMBL" id="KAJ7027059.1"/>
    </source>
</evidence>
<evidence type="ECO:0000259" key="2">
    <source>
        <dbReference type="Pfam" id="PF20149"/>
    </source>
</evidence>
<accession>A0AAD6SG85</accession>